<feature type="domain" description="VWFA" evidence="6">
    <location>
        <begin position="285"/>
        <end position="414"/>
    </location>
</feature>
<dbReference type="Gene3D" id="3.40.50.410">
    <property type="entry name" value="von Willebrand factor, type A domain"/>
    <property type="match status" value="1"/>
</dbReference>
<evidence type="ECO:0000259" key="6">
    <source>
        <dbReference type="PROSITE" id="PS50234"/>
    </source>
</evidence>
<dbReference type="InterPro" id="IPR002223">
    <property type="entry name" value="Kunitz_BPTI"/>
</dbReference>
<dbReference type="AlphaFoldDB" id="A0A9D3NBN6"/>
<dbReference type="PANTHER" id="PTHR24020">
    <property type="entry name" value="COLLAGEN ALPHA"/>
    <property type="match status" value="1"/>
</dbReference>
<comment type="caution">
    <text evidence="8">The sequence shown here is derived from an EMBL/GenBank/DDBJ whole genome shotgun (WGS) entry which is preliminary data.</text>
</comment>
<dbReference type="InterPro" id="IPR020901">
    <property type="entry name" value="Prtase_inh_Kunz-CS"/>
</dbReference>
<dbReference type="PROSITE" id="PS50279">
    <property type="entry name" value="BPTI_KUNITZ_2"/>
    <property type="match status" value="1"/>
</dbReference>
<dbReference type="GO" id="GO:0005581">
    <property type="term" value="C:collagen trimer"/>
    <property type="evidence" value="ECO:0007669"/>
    <property type="project" value="UniProtKB-KW"/>
</dbReference>
<dbReference type="PRINTS" id="PR00759">
    <property type="entry name" value="BASICPTASE"/>
</dbReference>
<sequence length="583" mass="64139">MKNSQFLIETLGGGYVLFVHRETVASQENVDHQDRKESDSLESRVSLAFQVSQDSQVLQVKSEQEDQRESKEREEQEGHQGSLDQLVQWGPRENQEVWGFLGQLDLQEEEYLEVRVKKDFLDPLDHQGPPGTQGLPGEPGPVGISFPGPKGDRGSAGPPGPVGPPGIGRLGPKGEPGFRGLVGPRGAPGEGLPGQKGDRGFSGVRGHKGEKGGQGEPGQTGPDGRPGQKGEPGLTREEVVKLIKFICGCGVTCRFSPMELVFVIDSSESVGGERNHHKSVVISHLHQSLSHDELKSAILHMQYMGEGTYTGSAINQANLLFRWARPGVHKVMVVITDGQVDQRDVVKLEDVVRDAHSSNIEMFVIGVVNQSDPFYERFKRELESIASDPDEEHMYLISDFKTLTALESKLLAKLCEDSDGLFGQTPSPEVLPVSPGQLQFYDEDLQWRTITAPFKADCTQPGASERTVDSTSAPFFNGEKENTLDDLLHITYSSHIGKPLQKPEPDTSSSTTAEPRLILIQDEFSKDDSCLQPLDPGPCRTYVVKWYYEAKANSCAQFWFGGCHGNRNRFDTESACRKSCVIN</sequence>
<feature type="region of interest" description="Disordered" evidence="5">
    <location>
        <begin position="122"/>
        <end position="232"/>
    </location>
</feature>
<dbReference type="InterPro" id="IPR050525">
    <property type="entry name" value="ECM_Assembly_Org"/>
</dbReference>
<dbReference type="PANTHER" id="PTHR24020:SF87">
    <property type="entry name" value="COLLAGEN ALPHA-1(VI) CHAIN-LIKE"/>
    <property type="match status" value="1"/>
</dbReference>
<dbReference type="Gene3D" id="4.10.410.10">
    <property type="entry name" value="Pancreatic trypsin inhibitor Kunitz domain"/>
    <property type="match status" value="1"/>
</dbReference>
<gene>
    <name evidence="8" type="ORF">KOW79_019007</name>
</gene>
<feature type="domain" description="BPTI/Kunitz inhibitor" evidence="7">
    <location>
        <begin position="530"/>
        <end position="580"/>
    </location>
</feature>
<reference evidence="8 9" key="1">
    <citation type="submission" date="2021-06" db="EMBL/GenBank/DDBJ databases">
        <title>Chromosome-level genome assembly of the red-tail catfish (Hemibagrus wyckioides).</title>
        <authorList>
            <person name="Shao F."/>
        </authorList>
    </citation>
    <scope>NUCLEOTIDE SEQUENCE [LARGE SCALE GENOMIC DNA]</scope>
    <source>
        <strain evidence="8">EC202008001</strain>
        <tissue evidence="8">Blood</tissue>
    </source>
</reference>
<organism evidence="8 9">
    <name type="scientific">Hemibagrus wyckioides</name>
    <dbReference type="NCBI Taxonomy" id="337641"/>
    <lineage>
        <taxon>Eukaryota</taxon>
        <taxon>Metazoa</taxon>
        <taxon>Chordata</taxon>
        <taxon>Craniata</taxon>
        <taxon>Vertebrata</taxon>
        <taxon>Euteleostomi</taxon>
        <taxon>Actinopterygii</taxon>
        <taxon>Neopterygii</taxon>
        <taxon>Teleostei</taxon>
        <taxon>Ostariophysi</taxon>
        <taxon>Siluriformes</taxon>
        <taxon>Bagridae</taxon>
        <taxon>Hemibagrus</taxon>
    </lineage>
</organism>
<dbReference type="InterPro" id="IPR002035">
    <property type="entry name" value="VWF_A"/>
</dbReference>
<dbReference type="GO" id="GO:0004867">
    <property type="term" value="F:serine-type endopeptidase inhibitor activity"/>
    <property type="evidence" value="ECO:0007669"/>
    <property type="project" value="InterPro"/>
</dbReference>
<dbReference type="SMART" id="SM00327">
    <property type="entry name" value="VWA"/>
    <property type="match status" value="1"/>
</dbReference>
<keyword evidence="2" id="KW-0964">Secreted</keyword>
<evidence type="ECO:0000256" key="5">
    <source>
        <dbReference type="SAM" id="MobiDB-lite"/>
    </source>
</evidence>
<feature type="region of interest" description="Disordered" evidence="5">
    <location>
        <begin position="56"/>
        <end position="88"/>
    </location>
</feature>
<evidence type="ECO:0000256" key="1">
    <source>
        <dbReference type="ARBA" id="ARBA00004498"/>
    </source>
</evidence>
<dbReference type="CDD" id="cd22628">
    <property type="entry name" value="Kunitz_collagen_alpha1_XXVIII"/>
    <property type="match status" value="1"/>
</dbReference>
<protein>
    <recommendedName>
        <fullName evidence="10">Collagen alpha-1(XXVIII) chain-like</fullName>
    </recommendedName>
</protein>
<dbReference type="FunFam" id="4.10.410.10:FF:000020">
    <property type="entry name" value="Collagen, type VI, alpha 3"/>
    <property type="match status" value="1"/>
</dbReference>
<evidence type="ECO:0000259" key="7">
    <source>
        <dbReference type="PROSITE" id="PS50279"/>
    </source>
</evidence>
<dbReference type="InterPro" id="IPR036880">
    <property type="entry name" value="Kunitz_BPTI_sf"/>
</dbReference>
<dbReference type="SUPFAM" id="SSF53300">
    <property type="entry name" value="vWA-like"/>
    <property type="match status" value="1"/>
</dbReference>
<evidence type="ECO:0000313" key="9">
    <source>
        <dbReference type="Proteomes" id="UP000824219"/>
    </source>
</evidence>
<evidence type="ECO:0000256" key="2">
    <source>
        <dbReference type="ARBA" id="ARBA00022530"/>
    </source>
</evidence>
<dbReference type="EMBL" id="JAHKSW010000023">
    <property type="protein sequence ID" value="KAG7317972.1"/>
    <property type="molecule type" value="Genomic_DNA"/>
</dbReference>
<dbReference type="Pfam" id="PF00092">
    <property type="entry name" value="VWA"/>
    <property type="match status" value="1"/>
</dbReference>
<dbReference type="SMART" id="SM00131">
    <property type="entry name" value="KU"/>
    <property type="match status" value="1"/>
</dbReference>
<keyword evidence="3" id="KW-0176">Collagen</keyword>
<feature type="compositionally biased region" description="Basic and acidic residues" evidence="5">
    <location>
        <begin position="62"/>
        <end position="78"/>
    </location>
</feature>
<keyword evidence="4" id="KW-1015">Disulfide bond</keyword>
<dbReference type="OrthoDB" id="687730at2759"/>
<dbReference type="Pfam" id="PF00014">
    <property type="entry name" value="Kunitz_BPTI"/>
    <property type="match status" value="1"/>
</dbReference>
<name>A0A9D3NBN6_9TELE</name>
<accession>A0A9D3NBN6</accession>
<keyword evidence="2" id="KW-0272">Extracellular matrix</keyword>
<keyword evidence="9" id="KW-1185">Reference proteome</keyword>
<dbReference type="Proteomes" id="UP000824219">
    <property type="component" value="Linkage Group LG23"/>
</dbReference>
<dbReference type="SUPFAM" id="SSF57362">
    <property type="entry name" value="BPTI-like"/>
    <property type="match status" value="1"/>
</dbReference>
<evidence type="ECO:0000256" key="4">
    <source>
        <dbReference type="ARBA" id="ARBA00023157"/>
    </source>
</evidence>
<proteinExistence type="predicted"/>
<evidence type="ECO:0000256" key="3">
    <source>
        <dbReference type="ARBA" id="ARBA00023119"/>
    </source>
</evidence>
<evidence type="ECO:0000313" key="8">
    <source>
        <dbReference type="EMBL" id="KAG7317972.1"/>
    </source>
</evidence>
<dbReference type="PROSITE" id="PS50234">
    <property type="entry name" value="VWFA"/>
    <property type="match status" value="1"/>
</dbReference>
<evidence type="ECO:0008006" key="10">
    <source>
        <dbReference type="Google" id="ProtNLM"/>
    </source>
</evidence>
<dbReference type="InterPro" id="IPR036465">
    <property type="entry name" value="vWFA_dom_sf"/>
</dbReference>
<dbReference type="PROSITE" id="PS00280">
    <property type="entry name" value="BPTI_KUNITZ_1"/>
    <property type="match status" value="1"/>
</dbReference>
<comment type="subcellular location">
    <subcellularLocation>
        <location evidence="1">Secreted</location>
        <location evidence="1">Extracellular space</location>
        <location evidence="1">Extracellular matrix</location>
    </subcellularLocation>
</comment>